<keyword evidence="10" id="KW-1185">Reference proteome</keyword>
<dbReference type="Gene3D" id="3.40.50.360">
    <property type="match status" value="1"/>
</dbReference>
<gene>
    <name evidence="9" type="primary">flaV</name>
    <name evidence="9" type="ORF">HMPREF0493_1533</name>
</gene>
<dbReference type="PRINTS" id="PR00369">
    <property type="entry name" value="FLAVODOXIN"/>
</dbReference>
<evidence type="ECO:0000256" key="1">
    <source>
        <dbReference type="ARBA" id="ARBA00001917"/>
    </source>
</evidence>
<evidence type="ECO:0000313" key="9">
    <source>
        <dbReference type="EMBL" id="EFG54768.1"/>
    </source>
</evidence>
<keyword evidence="5" id="KW-0285">Flavoprotein</keyword>
<comment type="caution">
    <text evidence="9">The sequence shown here is derived from an EMBL/GenBank/DDBJ whole genome shotgun (WGS) entry which is preliminary data.</text>
</comment>
<dbReference type="InterPro" id="IPR001094">
    <property type="entry name" value="Flavdoxin-like"/>
</dbReference>
<keyword evidence="6" id="KW-0288">FMN</keyword>
<dbReference type="NCBIfam" id="NF005587">
    <property type="entry name" value="PRK07308.1"/>
    <property type="match status" value="1"/>
</dbReference>
<evidence type="ECO:0000259" key="8">
    <source>
        <dbReference type="PROSITE" id="PS50902"/>
    </source>
</evidence>
<dbReference type="PROSITE" id="PS50902">
    <property type="entry name" value="FLAVODOXIN_LIKE"/>
    <property type="match status" value="1"/>
</dbReference>
<keyword evidence="4" id="KW-0813">Transport</keyword>
<keyword evidence="7" id="KW-0249">Electron transport</keyword>
<dbReference type="PANTHER" id="PTHR42809:SF1">
    <property type="entry name" value="FLAVODOXIN 1"/>
    <property type="match status" value="1"/>
</dbReference>
<protein>
    <submittedName>
        <fullName evidence="9">Flavodoxin</fullName>
    </submittedName>
</protein>
<dbReference type="EMBL" id="ADNY01000066">
    <property type="protein sequence ID" value="EFG54768.1"/>
    <property type="molecule type" value="Genomic_DNA"/>
</dbReference>
<organism evidence="9 10">
    <name type="scientific">Lactobacillus amylolyticus DSM 11664</name>
    <dbReference type="NCBI Taxonomy" id="585524"/>
    <lineage>
        <taxon>Bacteria</taxon>
        <taxon>Bacillati</taxon>
        <taxon>Bacillota</taxon>
        <taxon>Bacilli</taxon>
        <taxon>Lactobacillales</taxon>
        <taxon>Lactobacillaceae</taxon>
        <taxon>Lactobacillus</taxon>
    </lineage>
</organism>
<dbReference type="InterPro" id="IPR050619">
    <property type="entry name" value="Flavodoxin"/>
</dbReference>
<dbReference type="Pfam" id="PF00258">
    <property type="entry name" value="Flavodoxin_1"/>
    <property type="match status" value="1"/>
</dbReference>
<accession>D4YVH2</accession>
<dbReference type="InterPro" id="IPR008254">
    <property type="entry name" value="Flavodoxin/NO_synth"/>
</dbReference>
<dbReference type="AlphaFoldDB" id="D4YVH2"/>
<feature type="domain" description="Flavodoxin-like" evidence="8">
    <location>
        <begin position="9"/>
        <end position="149"/>
    </location>
</feature>
<name>D4YVH2_9LACO</name>
<comment type="similarity">
    <text evidence="3">Belongs to the flavodoxin family.</text>
</comment>
<evidence type="ECO:0000256" key="2">
    <source>
        <dbReference type="ARBA" id="ARBA00003297"/>
    </source>
</evidence>
<evidence type="ECO:0000256" key="5">
    <source>
        <dbReference type="ARBA" id="ARBA00022630"/>
    </source>
</evidence>
<reference evidence="9 10" key="1">
    <citation type="submission" date="2010-04" db="EMBL/GenBank/DDBJ databases">
        <authorList>
            <person name="Muzny D."/>
            <person name="Qin X."/>
            <person name="Deng J."/>
            <person name="Jiang H."/>
            <person name="Liu Y."/>
            <person name="Qu J."/>
            <person name="Song X.-Z."/>
            <person name="Zhang L."/>
            <person name="Thornton R."/>
            <person name="Coyle M."/>
            <person name="Francisco L."/>
            <person name="Jackson L."/>
            <person name="Javaid M."/>
            <person name="Korchina V."/>
            <person name="Kovar C."/>
            <person name="Mata R."/>
            <person name="Mathew T."/>
            <person name="Ngo R."/>
            <person name="Nguyen L."/>
            <person name="Nguyen N."/>
            <person name="Okwuonu G."/>
            <person name="Ongeri F."/>
            <person name="Pham C."/>
            <person name="Simmons D."/>
            <person name="Wilczek-Boney K."/>
            <person name="Hale W."/>
            <person name="Jakkamsetti A."/>
            <person name="Pham P."/>
            <person name="Ruth R."/>
            <person name="San Lucas F."/>
            <person name="Warren J."/>
            <person name="Zhang J."/>
            <person name="Zhao Z."/>
            <person name="Zhou C."/>
            <person name="Zhu D."/>
            <person name="Lee S."/>
            <person name="Bess C."/>
            <person name="Blankenburg K."/>
            <person name="Forbes L."/>
            <person name="Fu Q."/>
            <person name="Gubbala S."/>
            <person name="Hirani K."/>
            <person name="Jayaseelan J.C."/>
            <person name="Lara F."/>
            <person name="Munidasa M."/>
            <person name="Palculict T."/>
            <person name="Patil S."/>
            <person name="Pu L.-L."/>
            <person name="Saada N."/>
            <person name="Tang L."/>
            <person name="Weissenberger G."/>
            <person name="Zhu Y."/>
            <person name="Hemphill L."/>
            <person name="Shang Y."/>
            <person name="Youmans B."/>
            <person name="Ayvaz T."/>
            <person name="Ross M."/>
            <person name="Santibanez J."/>
            <person name="Aqrawi P."/>
            <person name="Gross S."/>
            <person name="Joshi V."/>
            <person name="Fowler G."/>
            <person name="Nazareth L."/>
            <person name="Reid J."/>
            <person name="Worley K."/>
            <person name="Petrosino J."/>
            <person name="Highlander S."/>
            <person name="Gibbs R."/>
        </authorList>
    </citation>
    <scope>NUCLEOTIDE SEQUENCE [LARGE SCALE GENOMIC DNA]</scope>
    <source>
        <strain evidence="9 10">DSM 11664</strain>
    </source>
</reference>
<comment type="cofactor">
    <cofactor evidence="1">
        <name>FMN</name>
        <dbReference type="ChEBI" id="CHEBI:58210"/>
    </cofactor>
</comment>
<evidence type="ECO:0000256" key="6">
    <source>
        <dbReference type="ARBA" id="ARBA00022643"/>
    </source>
</evidence>
<dbReference type="Proteomes" id="UP000004069">
    <property type="component" value="Unassembled WGS sequence"/>
</dbReference>
<dbReference type="eggNOG" id="COG0716">
    <property type="taxonomic scope" value="Bacteria"/>
</dbReference>
<dbReference type="PANTHER" id="PTHR42809">
    <property type="entry name" value="FLAVODOXIN 2"/>
    <property type="match status" value="1"/>
</dbReference>
<evidence type="ECO:0000256" key="7">
    <source>
        <dbReference type="ARBA" id="ARBA00022982"/>
    </source>
</evidence>
<dbReference type="InterPro" id="IPR029039">
    <property type="entry name" value="Flavoprotein-like_sf"/>
</dbReference>
<dbReference type="STRING" id="83683.B1745_05045"/>
<evidence type="ECO:0000256" key="3">
    <source>
        <dbReference type="ARBA" id="ARBA00005267"/>
    </source>
</evidence>
<dbReference type="GO" id="GO:0016651">
    <property type="term" value="F:oxidoreductase activity, acting on NAD(P)H"/>
    <property type="evidence" value="ECO:0007669"/>
    <property type="project" value="UniProtKB-ARBA"/>
</dbReference>
<sequence>MKGRVIMKAKIVYASLTGNDEDIADMLEEDLQDYGFETDSSDVSFADASEYEDADLCIFITYTYGEGTMTDDLADFYDQLKDIDLNGKAFAVMGSGDKTYGEHFCENVFDFEKAFKKCGAKEITAPVTIENAPDDDDIALIDQAAKEMNEKLNG</sequence>
<dbReference type="SUPFAM" id="SSF52218">
    <property type="entry name" value="Flavoproteins"/>
    <property type="match status" value="1"/>
</dbReference>
<dbReference type="GO" id="GO:0010181">
    <property type="term" value="F:FMN binding"/>
    <property type="evidence" value="ECO:0007669"/>
    <property type="project" value="InterPro"/>
</dbReference>
<evidence type="ECO:0000256" key="4">
    <source>
        <dbReference type="ARBA" id="ARBA00022448"/>
    </source>
</evidence>
<comment type="function">
    <text evidence="2">Low-potential electron donor to a number of redox enzymes.</text>
</comment>
<proteinExistence type="inferred from homology"/>
<evidence type="ECO:0000313" key="10">
    <source>
        <dbReference type="Proteomes" id="UP000004069"/>
    </source>
</evidence>